<evidence type="ECO:0000313" key="16">
    <source>
        <dbReference type="Proteomes" id="UP000594118"/>
    </source>
</evidence>
<proteinExistence type="inferred from homology"/>
<feature type="domain" description="Cytochrome b561 bacterial/Ni-hydrogenase" evidence="14">
    <location>
        <begin position="7"/>
        <end position="175"/>
    </location>
</feature>
<keyword evidence="8" id="KW-0249">Electron transport</keyword>
<comment type="cofactor">
    <cofactor evidence="1">
        <name>heme b</name>
        <dbReference type="ChEBI" id="CHEBI:60344"/>
    </cofactor>
</comment>
<keyword evidence="10" id="KW-0408">Iron</keyword>
<keyword evidence="5" id="KW-0349">Heme</keyword>
<evidence type="ECO:0000256" key="11">
    <source>
        <dbReference type="ARBA" id="ARBA00023136"/>
    </source>
</evidence>
<protein>
    <submittedName>
        <fullName evidence="15">Cytochrome b</fullName>
    </submittedName>
</protein>
<evidence type="ECO:0000256" key="1">
    <source>
        <dbReference type="ARBA" id="ARBA00001970"/>
    </source>
</evidence>
<comment type="similarity">
    <text evidence="12">Belongs to the cytochrome b561 family.</text>
</comment>
<gene>
    <name evidence="15" type="ORF">F3W81_02990</name>
</gene>
<dbReference type="Proteomes" id="UP000594118">
    <property type="component" value="Chromosome"/>
</dbReference>
<feature type="transmembrane region" description="Helical" evidence="13">
    <location>
        <begin position="12"/>
        <end position="31"/>
    </location>
</feature>
<dbReference type="InterPro" id="IPR011577">
    <property type="entry name" value="Cyt_b561_bac/Ni-Hgenase"/>
</dbReference>
<comment type="subcellular location">
    <subcellularLocation>
        <location evidence="2">Cell membrane</location>
        <topology evidence="2">Multi-pass membrane protein</topology>
    </subcellularLocation>
</comment>
<dbReference type="Pfam" id="PF01292">
    <property type="entry name" value="Ni_hydr_CYTB"/>
    <property type="match status" value="1"/>
</dbReference>
<dbReference type="PANTHER" id="PTHR30529">
    <property type="entry name" value="CYTOCHROME B561"/>
    <property type="match status" value="1"/>
</dbReference>
<dbReference type="EMBL" id="CP045201">
    <property type="protein sequence ID" value="QOL83078.1"/>
    <property type="molecule type" value="Genomic_DNA"/>
</dbReference>
<evidence type="ECO:0000256" key="7">
    <source>
        <dbReference type="ARBA" id="ARBA00022723"/>
    </source>
</evidence>
<dbReference type="GO" id="GO:0009055">
    <property type="term" value="F:electron transfer activity"/>
    <property type="evidence" value="ECO:0007669"/>
    <property type="project" value="InterPro"/>
</dbReference>
<evidence type="ECO:0000256" key="9">
    <source>
        <dbReference type="ARBA" id="ARBA00022989"/>
    </source>
</evidence>
<evidence type="ECO:0000313" key="15">
    <source>
        <dbReference type="EMBL" id="QOL83078.1"/>
    </source>
</evidence>
<evidence type="ECO:0000256" key="2">
    <source>
        <dbReference type="ARBA" id="ARBA00004651"/>
    </source>
</evidence>
<dbReference type="AlphaFoldDB" id="A0A7L9WU94"/>
<keyword evidence="6 13" id="KW-0812">Transmembrane</keyword>
<accession>A0A7L9WU94</accession>
<keyword evidence="3" id="KW-0813">Transport</keyword>
<keyword evidence="16" id="KW-1185">Reference proteome</keyword>
<keyword evidence="9 13" id="KW-1133">Transmembrane helix</keyword>
<organism evidence="15 16">
    <name type="scientific">Pseudooceanicola spongiae</name>
    <dbReference type="NCBI Taxonomy" id="2613965"/>
    <lineage>
        <taxon>Bacteria</taxon>
        <taxon>Pseudomonadati</taxon>
        <taxon>Pseudomonadota</taxon>
        <taxon>Alphaproteobacteria</taxon>
        <taxon>Rhodobacterales</taxon>
        <taxon>Paracoccaceae</taxon>
        <taxon>Pseudooceanicola</taxon>
    </lineage>
</organism>
<evidence type="ECO:0000256" key="12">
    <source>
        <dbReference type="ARBA" id="ARBA00037975"/>
    </source>
</evidence>
<feature type="transmembrane region" description="Helical" evidence="13">
    <location>
        <begin position="90"/>
        <end position="109"/>
    </location>
</feature>
<dbReference type="InterPro" id="IPR052168">
    <property type="entry name" value="Cytochrome_b561_oxidase"/>
</dbReference>
<keyword evidence="7" id="KW-0479">Metal-binding</keyword>
<keyword evidence="4" id="KW-1003">Cell membrane</keyword>
<evidence type="ECO:0000256" key="3">
    <source>
        <dbReference type="ARBA" id="ARBA00022448"/>
    </source>
</evidence>
<name>A0A7L9WU94_9RHOB</name>
<sequence>MDTTQAYGRISRILHWGLAALFLWQFLGMAVKLVLGRVPLSGFFVGLHQPVGLAIFALIALRVLWALLNRGHRPGHGAGALGLAARLGHLTLYTVMVAVPLLALLRAFGNTRGFAPWGFEIFAPRAQEIAWMVNLGNAAHGLLAWTLAALIAGHIVMALLHHFVLRDGLLRRMIG</sequence>
<evidence type="ECO:0000256" key="13">
    <source>
        <dbReference type="SAM" id="Phobius"/>
    </source>
</evidence>
<feature type="transmembrane region" description="Helical" evidence="13">
    <location>
        <begin position="51"/>
        <end position="69"/>
    </location>
</feature>
<dbReference type="SUPFAM" id="SSF81342">
    <property type="entry name" value="Transmembrane di-heme cytochromes"/>
    <property type="match status" value="1"/>
</dbReference>
<dbReference type="GO" id="GO:0022904">
    <property type="term" value="P:respiratory electron transport chain"/>
    <property type="evidence" value="ECO:0007669"/>
    <property type="project" value="InterPro"/>
</dbReference>
<evidence type="ECO:0000256" key="4">
    <source>
        <dbReference type="ARBA" id="ARBA00022475"/>
    </source>
</evidence>
<evidence type="ECO:0000256" key="5">
    <source>
        <dbReference type="ARBA" id="ARBA00022617"/>
    </source>
</evidence>
<dbReference type="InterPro" id="IPR016174">
    <property type="entry name" value="Di-haem_cyt_TM"/>
</dbReference>
<keyword evidence="11 13" id="KW-0472">Membrane</keyword>
<evidence type="ECO:0000256" key="8">
    <source>
        <dbReference type="ARBA" id="ARBA00022982"/>
    </source>
</evidence>
<dbReference type="GO" id="GO:0020037">
    <property type="term" value="F:heme binding"/>
    <property type="evidence" value="ECO:0007669"/>
    <property type="project" value="TreeGrafter"/>
</dbReference>
<dbReference type="GO" id="GO:0046872">
    <property type="term" value="F:metal ion binding"/>
    <property type="evidence" value="ECO:0007669"/>
    <property type="project" value="UniProtKB-KW"/>
</dbReference>
<reference evidence="15 16" key="1">
    <citation type="submission" date="2019-10" db="EMBL/GenBank/DDBJ databases">
        <title>Pseudopuniceibacterium sp. HQ09 islated from Antarctica.</title>
        <authorList>
            <person name="Liao L."/>
            <person name="Su S."/>
            <person name="Chen B."/>
            <person name="Yu Y."/>
        </authorList>
    </citation>
    <scope>NUCLEOTIDE SEQUENCE [LARGE SCALE GENOMIC DNA]</scope>
    <source>
        <strain evidence="15 16">HQ09</strain>
    </source>
</reference>
<evidence type="ECO:0000256" key="10">
    <source>
        <dbReference type="ARBA" id="ARBA00023004"/>
    </source>
</evidence>
<feature type="transmembrane region" description="Helical" evidence="13">
    <location>
        <begin position="142"/>
        <end position="165"/>
    </location>
</feature>
<evidence type="ECO:0000256" key="6">
    <source>
        <dbReference type="ARBA" id="ARBA00022692"/>
    </source>
</evidence>
<dbReference type="PANTHER" id="PTHR30529:SF1">
    <property type="entry name" value="CYTOCHROME B561 HOMOLOG 2"/>
    <property type="match status" value="1"/>
</dbReference>
<evidence type="ECO:0000259" key="14">
    <source>
        <dbReference type="Pfam" id="PF01292"/>
    </source>
</evidence>
<dbReference type="GO" id="GO:0005886">
    <property type="term" value="C:plasma membrane"/>
    <property type="evidence" value="ECO:0007669"/>
    <property type="project" value="UniProtKB-SubCell"/>
</dbReference>
<dbReference type="KEGG" id="pshq:F3W81_02990"/>